<name>A0AB39VKG7_9GAMM</name>
<evidence type="ECO:0000313" key="1">
    <source>
        <dbReference type="EMBL" id="XDU70925.1"/>
    </source>
</evidence>
<reference evidence="1" key="1">
    <citation type="submission" date="2024-07" db="EMBL/GenBank/DDBJ databases">
        <authorList>
            <person name="Biller S.J."/>
        </authorList>
    </citation>
    <scope>NUCLEOTIDE SEQUENCE</scope>
    <source>
        <strain evidence="1">WC2420</strain>
    </source>
</reference>
<protein>
    <submittedName>
        <fullName evidence="1">Uncharacterized protein</fullName>
    </submittedName>
</protein>
<accession>A0AB39VKG7</accession>
<gene>
    <name evidence="1" type="ORF">AB3G37_15255</name>
</gene>
<dbReference type="AlphaFoldDB" id="A0AB39VKG7"/>
<organism evidence="1">
    <name type="scientific">Rouxiella sp. WC2420</name>
    <dbReference type="NCBI Taxonomy" id="3234145"/>
    <lineage>
        <taxon>Bacteria</taxon>
        <taxon>Pseudomonadati</taxon>
        <taxon>Pseudomonadota</taxon>
        <taxon>Gammaproteobacteria</taxon>
        <taxon>Enterobacterales</taxon>
        <taxon>Yersiniaceae</taxon>
        <taxon>Rouxiella</taxon>
    </lineage>
</organism>
<sequence length="61" mass="7082">MTKFDEYMEEFAEDASGMTIKRRHTFAIPLKPLIEKIFSDAYQRGYDDAIRQAKPKPNEAA</sequence>
<proteinExistence type="predicted"/>
<dbReference type="RefSeq" id="WP_369788367.1">
    <property type="nucleotide sequence ID" value="NZ_CP165628.1"/>
</dbReference>
<dbReference type="EMBL" id="CP165628">
    <property type="protein sequence ID" value="XDU70925.1"/>
    <property type="molecule type" value="Genomic_DNA"/>
</dbReference>